<keyword evidence="2" id="KW-1185">Reference proteome</keyword>
<evidence type="ECO:0000313" key="2">
    <source>
        <dbReference type="Proteomes" id="UP000193642"/>
    </source>
</evidence>
<comment type="caution">
    <text evidence="1">The sequence shown here is derived from an EMBL/GenBank/DDBJ whole genome shotgun (WGS) entry which is preliminary data.</text>
</comment>
<accession>A0A1Y2B8L3</accession>
<evidence type="ECO:0000313" key="1">
    <source>
        <dbReference type="EMBL" id="ORY31153.1"/>
    </source>
</evidence>
<dbReference type="Proteomes" id="UP000193642">
    <property type="component" value="Unassembled WGS sequence"/>
</dbReference>
<protein>
    <submittedName>
        <fullName evidence="1">Uncharacterized protein</fullName>
    </submittedName>
</protein>
<dbReference type="OrthoDB" id="3012298at2759"/>
<organism evidence="1 2">
    <name type="scientific">Rhizoclosmatium globosum</name>
    <dbReference type="NCBI Taxonomy" id="329046"/>
    <lineage>
        <taxon>Eukaryota</taxon>
        <taxon>Fungi</taxon>
        <taxon>Fungi incertae sedis</taxon>
        <taxon>Chytridiomycota</taxon>
        <taxon>Chytridiomycota incertae sedis</taxon>
        <taxon>Chytridiomycetes</taxon>
        <taxon>Chytridiales</taxon>
        <taxon>Chytriomycetaceae</taxon>
        <taxon>Rhizoclosmatium</taxon>
    </lineage>
</organism>
<sequence length="454" mass="47137">MFKAGNYSCGAAGCTLWQTTYKYAAIVKAIQCNIEAIHPSLKMSIAAAAAGAWPGPWYGGNMKGLWLNANSIMPEIFEFVTTGPNAGGINVMTYDVSLDRNECPPNTSCNLISQLDFYAGYYVAMLKNSPEGIYPGFEIGTPAYPGKTSNQAVLTTSEWQNFVGGGYGKGASSLNYNGGFIWEMFKSAKDGEMTATGVAQGLCSVYINSTRCLIEYGESCENVSECAKYPRGTIVCTPGVPANGNICQFASCSLGYVQNGTDCIVGTTLATTAAPTTTALASSTVVITTVSTVSTVISTELSSTISPTSTTYSTVIPFTSTEITTIPTTAVISTVSSFVTTTPEKSTTIVSTAVVSTLPASSTASATIITKSTTSSSSSHSLLGTTVNQVTSVVTTLAPATPTVTVSPKPDPNGKFTASGALALSDQDFADKVAALLRTLPSCALSCLSNVRLF</sequence>
<gene>
    <name evidence="1" type="ORF">BCR33DRAFT_550175</name>
</gene>
<dbReference type="AlphaFoldDB" id="A0A1Y2B8L3"/>
<dbReference type="EMBL" id="MCGO01000079">
    <property type="protein sequence ID" value="ORY31153.1"/>
    <property type="molecule type" value="Genomic_DNA"/>
</dbReference>
<name>A0A1Y2B8L3_9FUNG</name>
<proteinExistence type="predicted"/>
<reference evidence="1 2" key="1">
    <citation type="submission" date="2016-07" db="EMBL/GenBank/DDBJ databases">
        <title>Pervasive Adenine N6-methylation of Active Genes in Fungi.</title>
        <authorList>
            <consortium name="DOE Joint Genome Institute"/>
            <person name="Mondo S.J."/>
            <person name="Dannebaum R.O."/>
            <person name="Kuo R.C."/>
            <person name="Labutti K."/>
            <person name="Haridas S."/>
            <person name="Kuo A."/>
            <person name="Salamov A."/>
            <person name="Ahrendt S.R."/>
            <person name="Lipzen A."/>
            <person name="Sullivan W."/>
            <person name="Andreopoulos W.B."/>
            <person name="Clum A."/>
            <person name="Lindquist E."/>
            <person name="Daum C."/>
            <person name="Ramamoorthy G.K."/>
            <person name="Gryganskyi A."/>
            <person name="Culley D."/>
            <person name="Magnuson J.K."/>
            <person name="James T.Y."/>
            <person name="O'Malley M.A."/>
            <person name="Stajich J.E."/>
            <person name="Spatafora J.W."/>
            <person name="Visel A."/>
            <person name="Grigoriev I.V."/>
        </authorList>
    </citation>
    <scope>NUCLEOTIDE SEQUENCE [LARGE SCALE GENOMIC DNA]</scope>
    <source>
        <strain evidence="1 2">JEL800</strain>
    </source>
</reference>